<evidence type="ECO:0000313" key="2">
    <source>
        <dbReference type="EMBL" id="VTS00584.1"/>
    </source>
</evidence>
<dbReference type="RefSeq" id="WP_162672213.1">
    <property type="nucleotide sequence ID" value="NZ_LR593886.1"/>
</dbReference>
<reference evidence="2 3" key="1">
    <citation type="submission" date="2019-05" db="EMBL/GenBank/DDBJ databases">
        <authorList>
            <consortium name="Science for Life Laboratories"/>
        </authorList>
    </citation>
    <scope>NUCLEOTIDE SEQUENCE [LARGE SCALE GENOMIC DNA]</scope>
    <source>
        <strain evidence="2">Soil9</strain>
    </source>
</reference>
<dbReference type="Proteomes" id="UP000464178">
    <property type="component" value="Chromosome"/>
</dbReference>
<name>A0A6P2DGE3_9BACT</name>
<evidence type="ECO:0000313" key="3">
    <source>
        <dbReference type="Proteomes" id="UP000464178"/>
    </source>
</evidence>
<evidence type="ECO:0000256" key="1">
    <source>
        <dbReference type="SAM" id="MobiDB-lite"/>
    </source>
</evidence>
<dbReference type="EMBL" id="LR593886">
    <property type="protein sequence ID" value="VTS00584.1"/>
    <property type="molecule type" value="Genomic_DNA"/>
</dbReference>
<organism evidence="2 3">
    <name type="scientific">Gemmata massiliana</name>
    <dbReference type="NCBI Taxonomy" id="1210884"/>
    <lineage>
        <taxon>Bacteria</taxon>
        <taxon>Pseudomonadati</taxon>
        <taxon>Planctomycetota</taxon>
        <taxon>Planctomycetia</taxon>
        <taxon>Gemmatales</taxon>
        <taxon>Gemmataceae</taxon>
        <taxon>Gemmata</taxon>
    </lineage>
</organism>
<feature type="compositionally biased region" description="Low complexity" evidence="1">
    <location>
        <begin position="113"/>
        <end position="130"/>
    </location>
</feature>
<feature type="compositionally biased region" description="Low complexity" evidence="1">
    <location>
        <begin position="94"/>
        <end position="105"/>
    </location>
</feature>
<sequence>MKLILPVLHLEWQVLRAVGGRRKPVPGALRLAPTRRTKDGSFLTALVSRGLLAYAVGSEGDPFGATYALTPLGCTRPSTSPARRYRKRGPQRPNAPGAHAAQPAGPREHPVQALRGPPGRARIRAASGTS</sequence>
<feature type="region of interest" description="Disordered" evidence="1">
    <location>
        <begin position="72"/>
        <end position="130"/>
    </location>
</feature>
<dbReference type="AlphaFoldDB" id="A0A6P2DGE3"/>
<protein>
    <submittedName>
        <fullName evidence="2">Uncharacterized protein</fullName>
    </submittedName>
</protein>
<accession>A0A6P2DGE3</accession>
<gene>
    <name evidence="2" type="ORF">SOIL9_81350</name>
</gene>
<dbReference type="KEGG" id="gms:SOIL9_81350"/>
<keyword evidence="3" id="KW-1185">Reference proteome</keyword>
<proteinExistence type="predicted"/>